<feature type="region of interest" description="Disordered" evidence="1">
    <location>
        <begin position="35"/>
        <end position="60"/>
    </location>
</feature>
<evidence type="ECO:0000256" key="1">
    <source>
        <dbReference type="SAM" id="MobiDB-lite"/>
    </source>
</evidence>
<protein>
    <submittedName>
        <fullName evidence="3">Uncharacterized protein</fullName>
    </submittedName>
</protein>
<comment type="caution">
    <text evidence="3">The sequence shown here is derived from an EMBL/GenBank/DDBJ whole genome shotgun (WGS) entry which is preliminary data.</text>
</comment>
<dbReference type="AlphaFoldDB" id="A0A4Y2KQP1"/>
<accession>A0A4Y2KQP1</accession>
<dbReference type="EMBL" id="BGPR01004875">
    <property type="protein sequence ID" value="GBN04340.1"/>
    <property type="molecule type" value="Genomic_DNA"/>
</dbReference>
<evidence type="ECO:0000256" key="2">
    <source>
        <dbReference type="SAM" id="SignalP"/>
    </source>
</evidence>
<evidence type="ECO:0000313" key="3">
    <source>
        <dbReference type="EMBL" id="GBN04340.1"/>
    </source>
</evidence>
<gene>
    <name evidence="3" type="ORF">AVEN_122938_1</name>
</gene>
<sequence length="144" mass="16380">MKVLVMEWSLVSLMSRFGAMLRLFWDGTCNLEPRSDDEDDPHLLPNPLHHTSGTEKPCPEGASNLGKLAYELRKQRSYKTIYMGVEQKYESFLADTEVGNTAWDTLKANFEPCLRARVASLADDFFRTDSTLTKKLLESTARKS</sequence>
<name>A0A4Y2KQP1_ARAVE</name>
<keyword evidence="4" id="KW-1185">Reference proteome</keyword>
<dbReference type="Proteomes" id="UP000499080">
    <property type="component" value="Unassembled WGS sequence"/>
</dbReference>
<evidence type="ECO:0000313" key="4">
    <source>
        <dbReference type="Proteomes" id="UP000499080"/>
    </source>
</evidence>
<reference evidence="3 4" key="1">
    <citation type="journal article" date="2019" name="Sci. Rep.">
        <title>Orb-weaving spider Araneus ventricosus genome elucidates the spidroin gene catalogue.</title>
        <authorList>
            <person name="Kono N."/>
            <person name="Nakamura H."/>
            <person name="Ohtoshi R."/>
            <person name="Moran D.A.P."/>
            <person name="Shinohara A."/>
            <person name="Yoshida Y."/>
            <person name="Fujiwara M."/>
            <person name="Mori M."/>
            <person name="Tomita M."/>
            <person name="Arakawa K."/>
        </authorList>
    </citation>
    <scope>NUCLEOTIDE SEQUENCE [LARGE SCALE GENOMIC DNA]</scope>
</reference>
<feature type="signal peptide" evidence="2">
    <location>
        <begin position="1"/>
        <end position="20"/>
    </location>
</feature>
<keyword evidence="2" id="KW-0732">Signal</keyword>
<proteinExistence type="predicted"/>
<feature type="chain" id="PRO_5021329434" evidence="2">
    <location>
        <begin position="21"/>
        <end position="144"/>
    </location>
</feature>
<organism evidence="3 4">
    <name type="scientific">Araneus ventricosus</name>
    <name type="common">Orbweaver spider</name>
    <name type="synonym">Epeira ventricosa</name>
    <dbReference type="NCBI Taxonomy" id="182803"/>
    <lineage>
        <taxon>Eukaryota</taxon>
        <taxon>Metazoa</taxon>
        <taxon>Ecdysozoa</taxon>
        <taxon>Arthropoda</taxon>
        <taxon>Chelicerata</taxon>
        <taxon>Arachnida</taxon>
        <taxon>Araneae</taxon>
        <taxon>Araneomorphae</taxon>
        <taxon>Entelegynae</taxon>
        <taxon>Araneoidea</taxon>
        <taxon>Araneidae</taxon>
        <taxon>Araneus</taxon>
    </lineage>
</organism>